<comment type="caution">
    <text evidence="2">The sequence shown here is derived from an EMBL/GenBank/DDBJ whole genome shotgun (WGS) entry which is preliminary data.</text>
</comment>
<keyword evidence="3" id="KW-1185">Reference proteome</keyword>
<dbReference type="AlphaFoldDB" id="A0A8T0IY10"/>
<feature type="compositionally biased region" description="Polar residues" evidence="1">
    <location>
        <begin position="56"/>
        <end position="69"/>
    </location>
</feature>
<feature type="region of interest" description="Disordered" evidence="1">
    <location>
        <begin position="47"/>
        <end position="69"/>
    </location>
</feature>
<accession>A0A8T0IY10</accession>
<proteinExistence type="predicted"/>
<dbReference type="EMBL" id="CM026422">
    <property type="protein sequence ID" value="KAG0588630.1"/>
    <property type="molecule type" value="Genomic_DNA"/>
</dbReference>
<reference evidence="2" key="1">
    <citation type="submission" date="2020-06" db="EMBL/GenBank/DDBJ databases">
        <title>WGS assembly of Ceratodon purpureus strain R40.</title>
        <authorList>
            <person name="Carey S.B."/>
            <person name="Jenkins J."/>
            <person name="Shu S."/>
            <person name="Lovell J.T."/>
            <person name="Sreedasyam A."/>
            <person name="Maumus F."/>
            <person name="Tiley G.P."/>
            <person name="Fernandez-Pozo N."/>
            <person name="Barry K."/>
            <person name="Chen C."/>
            <person name="Wang M."/>
            <person name="Lipzen A."/>
            <person name="Daum C."/>
            <person name="Saski C.A."/>
            <person name="Payton A.C."/>
            <person name="Mcbreen J.C."/>
            <person name="Conrad R.E."/>
            <person name="Kollar L.M."/>
            <person name="Olsson S."/>
            <person name="Huttunen S."/>
            <person name="Landis J.B."/>
            <person name="Wickett N.J."/>
            <person name="Johnson M.G."/>
            <person name="Rensing S.A."/>
            <person name="Grimwood J."/>
            <person name="Schmutz J."/>
            <person name="Mcdaniel S.F."/>
        </authorList>
    </citation>
    <scope>NUCLEOTIDE SEQUENCE</scope>
    <source>
        <strain evidence="2">R40</strain>
    </source>
</reference>
<organism evidence="2 3">
    <name type="scientific">Ceratodon purpureus</name>
    <name type="common">Fire moss</name>
    <name type="synonym">Dicranum purpureum</name>
    <dbReference type="NCBI Taxonomy" id="3225"/>
    <lineage>
        <taxon>Eukaryota</taxon>
        <taxon>Viridiplantae</taxon>
        <taxon>Streptophyta</taxon>
        <taxon>Embryophyta</taxon>
        <taxon>Bryophyta</taxon>
        <taxon>Bryophytina</taxon>
        <taxon>Bryopsida</taxon>
        <taxon>Dicranidae</taxon>
        <taxon>Pseudoditrichales</taxon>
        <taxon>Ditrichaceae</taxon>
        <taxon>Ceratodon</taxon>
    </lineage>
</organism>
<evidence type="ECO:0000313" key="3">
    <source>
        <dbReference type="Proteomes" id="UP000822688"/>
    </source>
</evidence>
<gene>
    <name evidence="2" type="ORF">KC19_2G257500</name>
</gene>
<feature type="non-terminal residue" evidence="2">
    <location>
        <position position="1"/>
    </location>
</feature>
<name>A0A8T0IY10_CERPU</name>
<protein>
    <submittedName>
        <fullName evidence="2">Uncharacterized protein</fullName>
    </submittedName>
</protein>
<evidence type="ECO:0000313" key="2">
    <source>
        <dbReference type="EMBL" id="KAG0588630.1"/>
    </source>
</evidence>
<evidence type="ECO:0000256" key="1">
    <source>
        <dbReference type="SAM" id="MobiDB-lite"/>
    </source>
</evidence>
<dbReference type="Proteomes" id="UP000822688">
    <property type="component" value="Chromosome 2"/>
</dbReference>
<sequence length="125" mass="14186">IFATEFAYHFLWRTTVEWVIDRFFEEAYPLLGQLDADSIAKQVIQRPESPLKQARTDSVPTSSASLPRQTLSAAPLHTRVCALRTHICACEDSLRTTPAPSLFSAHSRHRPSSTALCRKVRRFFV</sequence>